<dbReference type="PANTHER" id="PTHR33284:SF1">
    <property type="entry name" value="RIBOSOMAL PROTEIN L25_GLN-TRNA SYNTHETASE, ANTI-CODON-BINDING DOMAIN-CONTAINING PROTEIN"/>
    <property type="match status" value="1"/>
</dbReference>
<feature type="domain" description="Large ribosomal subunit protein bL25 L25" evidence="7">
    <location>
        <begin position="3"/>
        <end position="89"/>
    </location>
</feature>
<dbReference type="GO" id="GO:0003735">
    <property type="term" value="F:structural constituent of ribosome"/>
    <property type="evidence" value="ECO:0007669"/>
    <property type="project" value="InterPro"/>
</dbReference>
<dbReference type="Gene3D" id="2.40.240.10">
    <property type="entry name" value="Ribosomal Protein L25, Chain P"/>
    <property type="match status" value="1"/>
</dbReference>
<evidence type="ECO:0000313" key="9">
    <source>
        <dbReference type="EMBL" id="KKU91407.1"/>
    </source>
</evidence>
<gene>
    <name evidence="5" type="primary">rplY</name>
    <name evidence="5" type="synonym">ctc</name>
    <name evidence="9" type="ORF">UY23_C0001G0013</name>
</gene>
<dbReference type="InterPro" id="IPR029751">
    <property type="entry name" value="Ribosomal_L25_dom"/>
</dbReference>
<dbReference type="InterPro" id="IPR001021">
    <property type="entry name" value="Ribosomal_bL25_long"/>
</dbReference>
<dbReference type="InterPro" id="IPR020930">
    <property type="entry name" value="Ribosomal_uL5_bac-type"/>
</dbReference>
<feature type="compositionally biased region" description="Low complexity" evidence="6">
    <location>
        <begin position="188"/>
        <end position="206"/>
    </location>
</feature>
<accession>A0A0G1UBB6</accession>
<dbReference type="EMBL" id="LCPF01000001">
    <property type="protein sequence ID" value="KKU91407.1"/>
    <property type="molecule type" value="Genomic_DNA"/>
</dbReference>
<dbReference type="Proteomes" id="UP000034956">
    <property type="component" value="Unassembled WGS sequence"/>
</dbReference>
<feature type="compositionally biased region" description="Basic and acidic residues" evidence="6">
    <location>
        <begin position="207"/>
        <end position="219"/>
    </location>
</feature>
<dbReference type="Gene3D" id="2.170.120.20">
    <property type="entry name" value="Ribosomal protein L25, beta domain"/>
    <property type="match status" value="1"/>
</dbReference>
<comment type="similarity">
    <text evidence="5">Belongs to the bacterial ribosomal protein bL25 family. CTC subfamily.</text>
</comment>
<dbReference type="GO" id="GO:0022625">
    <property type="term" value="C:cytosolic large ribosomal subunit"/>
    <property type="evidence" value="ECO:0007669"/>
    <property type="project" value="TreeGrafter"/>
</dbReference>
<keyword evidence="4 5" id="KW-0687">Ribonucleoprotein</keyword>
<feature type="region of interest" description="Disordered" evidence="6">
    <location>
        <begin position="180"/>
        <end position="219"/>
    </location>
</feature>
<sequence length="219" mass="23645">MELQVKARTVLGKKVRALRAAGIIPAEIFGRGLENRHVEVSEKDFTKLYKTAGEHTVITAVTDKGEKIPVLVSAINRDHFTGKFLSIDFHQIRMDEKIQTKIPIRFIGEAPAVKSGLVIVKVIEEVEVESLPGKIPSHLEIALDKMAEIGQSIHVNDLKVPVGVKILSPAGMVVVTVTEKTKEEVEAPKAAAEAAPGETTAPSEAPAEPKPETAGPEKK</sequence>
<dbReference type="InterPro" id="IPR020056">
    <property type="entry name" value="Rbsml_bL25/Gln-tRNA_synth_N"/>
</dbReference>
<dbReference type="AlphaFoldDB" id="A0A0G1UBB6"/>
<keyword evidence="2 5" id="KW-0694">RNA-binding</keyword>
<comment type="function">
    <text evidence="5">This is one of the proteins that binds to the 5S RNA in the ribosome where it forms part of the central protuberance.</text>
</comment>
<dbReference type="InterPro" id="IPR020057">
    <property type="entry name" value="Ribosomal_bL25_b-dom"/>
</dbReference>
<evidence type="ECO:0000259" key="8">
    <source>
        <dbReference type="Pfam" id="PF14693"/>
    </source>
</evidence>
<evidence type="ECO:0000256" key="3">
    <source>
        <dbReference type="ARBA" id="ARBA00022980"/>
    </source>
</evidence>
<evidence type="ECO:0000259" key="7">
    <source>
        <dbReference type="Pfam" id="PF01386"/>
    </source>
</evidence>
<dbReference type="NCBIfam" id="TIGR00731">
    <property type="entry name" value="bL25_bact_ctc"/>
    <property type="match status" value="1"/>
</dbReference>
<reference evidence="9 10" key="1">
    <citation type="journal article" date="2015" name="Nature">
        <title>rRNA introns, odd ribosomes, and small enigmatic genomes across a large radiation of phyla.</title>
        <authorList>
            <person name="Brown C.T."/>
            <person name="Hug L.A."/>
            <person name="Thomas B.C."/>
            <person name="Sharon I."/>
            <person name="Castelle C.J."/>
            <person name="Singh A."/>
            <person name="Wilkins M.J."/>
            <person name="Williams K.H."/>
            <person name="Banfield J.F."/>
        </authorList>
    </citation>
    <scope>NUCLEOTIDE SEQUENCE [LARGE SCALE GENOMIC DNA]</scope>
</reference>
<dbReference type="HAMAP" id="MF_01334">
    <property type="entry name" value="Ribosomal_bL25_CTC"/>
    <property type="match status" value="1"/>
</dbReference>
<evidence type="ECO:0000256" key="2">
    <source>
        <dbReference type="ARBA" id="ARBA00022884"/>
    </source>
</evidence>
<dbReference type="GO" id="GO:0006412">
    <property type="term" value="P:translation"/>
    <property type="evidence" value="ECO:0007669"/>
    <property type="project" value="UniProtKB-UniRule"/>
</dbReference>
<comment type="caution">
    <text evidence="9">The sequence shown here is derived from an EMBL/GenBank/DDBJ whole genome shotgun (WGS) entry which is preliminary data.</text>
</comment>
<proteinExistence type="inferred from homology"/>
<evidence type="ECO:0000256" key="4">
    <source>
        <dbReference type="ARBA" id="ARBA00023274"/>
    </source>
</evidence>
<feature type="domain" description="Large ribosomal subunit protein bL25 beta" evidence="8">
    <location>
        <begin position="97"/>
        <end position="179"/>
    </location>
</feature>
<evidence type="ECO:0000256" key="6">
    <source>
        <dbReference type="SAM" id="MobiDB-lite"/>
    </source>
</evidence>
<comment type="subunit">
    <text evidence="5">Part of the 50S ribosomal subunit; part of the 5S rRNA/L5/L18/L25 subcomplex. Contacts the 5S rRNA. Binds to the 5S rRNA independently of L5 and L18.</text>
</comment>
<name>A0A0G1UBB6_9BACT</name>
<organism evidence="9 10">
    <name type="scientific">Candidatus Jorgensenbacteria bacterium GW2011_GWA1_48_11</name>
    <dbReference type="NCBI Taxonomy" id="1618660"/>
    <lineage>
        <taxon>Bacteria</taxon>
        <taxon>Candidatus Joergenseniibacteriota</taxon>
    </lineage>
</organism>
<dbReference type="InterPro" id="IPR037121">
    <property type="entry name" value="Ribosomal_bL25_C"/>
</dbReference>
<evidence type="ECO:0000256" key="5">
    <source>
        <dbReference type="HAMAP-Rule" id="MF_01334"/>
    </source>
</evidence>
<evidence type="ECO:0000256" key="1">
    <source>
        <dbReference type="ARBA" id="ARBA00022730"/>
    </source>
</evidence>
<dbReference type="InterPro" id="IPR011035">
    <property type="entry name" value="Ribosomal_bL25/Gln-tRNA_synth"/>
</dbReference>
<dbReference type="PANTHER" id="PTHR33284">
    <property type="entry name" value="RIBOSOMAL PROTEIN L25/GLN-TRNA SYNTHETASE, ANTI-CODON-BINDING DOMAIN-CONTAINING PROTEIN"/>
    <property type="match status" value="1"/>
</dbReference>
<keyword evidence="1 5" id="KW-0699">rRNA-binding</keyword>
<dbReference type="GO" id="GO:0008097">
    <property type="term" value="F:5S rRNA binding"/>
    <property type="evidence" value="ECO:0007669"/>
    <property type="project" value="InterPro"/>
</dbReference>
<keyword evidence="3 5" id="KW-0689">Ribosomal protein</keyword>
<evidence type="ECO:0000313" key="10">
    <source>
        <dbReference type="Proteomes" id="UP000034956"/>
    </source>
</evidence>
<dbReference type="SUPFAM" id="SSF50715">
    <property type="entry name" value="Ribosomal protein L25-like"/>
    <property type="match status" value="1"/>
</dbReference>
<dbReference type="Pfam" id="PF01386">
    <property type="entry name" value="Ribosomal_L25p"/>
    <property type="match status" value="1"/>
</dbReference>
<dbReference type="Pfam" id="PF14693">
    <property type="entry name" value="Ribosomal_TL5_C"/>
    <property type="match status" value="1"/>
</dbReference>
<protein>
    <recommendedName>
        <fullName evidence="5">Large ribosomal subunit protein bL25</fullName>
    </recommendedName>
    <alternativeName>
        <fullName evidence="5">General stress protein CTC</fullName>
    </alternativeName>
</protein>